<name>A0ACB7Y4J8_9ERIC</name>
<gene>
    <name evidence="1" type="ORF">Vadar_034123</name>
</gene>
<sequence>MNPAFFTFKVHRGGIFVVDGGTKSYMGGQIRYSHYWDIDKVSLLELDEIAQKLGFTEVIEFYYKVPRNGVFKIIKNDNDILDMVKCIKDAKIDIFLVTPNSTVDGLEDMDIGNWEWDCGTFPESGITLEDYDKAEDDMSDGNYEHFSDSDYDMSEEDDILYSQNVDHNTE</sequence>
<organism evidence="1 2">
    <name type="scientific">Vaccinium darrowii</name>
    <dbReference type="NCBI Taxonomy" id="229202"/>
    <lineage>
        <taxon>Eukaryota</taxon>
        <taxon>Viridiplantae</taxon>
        <taxon>Streptophyta</taxon>
        <taxon>Embryophyta</taxon>
        <taxon>Tracheophyta</taxon>
        <taxon>Spermatophyta</taxon>
        <taxon>Magnoliopsida</taxon>
        <taxon>eudicotyledons</taxon>
        <taxon>Gunneridae</taxon>
        <taxon>Pentapetalae</taxon>
        <taxon>asterids</taxon>
        <taxon>Ericales</taxon>
        <taxon>Ericaceae</taxon>
        <taxon>Vaccinioideae</taxon>
        <taxon>Vaccinieae</taxon>
        <taxon>Vaccinium</taxon>
    </lineage>
</organism>
<reference evidence="1 2" key="1">
    <citation type="journal article" date="2021" name="Hortic Res">
        <title>High-quality reference genome and annotation aids understanding of berry development for evergreen blueberry (Vaccinium darrowii).</title>
        <authorList>
            <person name="Yu J."/>
            <person name="Hulse-Kemp A.M."/>
            <person name="Babiker E."/>
            <person name="Staton M."/>
        </authorList>
    </citation>
    <scope>NUCLEOTIDE SEQUENCE [LARGE SCALE GENOMIC DNA]</scope>
    <source>
        <strain evidence="2">cv. NJ 8807/NJ 8810</strain>
        <tissue evidence="1">Young leaf</tissue>
    </source>
</reference>
<evidence type="ECO:0000313" key="1">
    <source>
        <dbReference type="EMBL" id="KAH7848133.1"/>
    </source>
</evidence>
<proteinExistence type="predicted"/>
<keyword evidence="2" id="KW-1185">Reference proteome</keyword>
<dbReference type="EMBL" id="CM037155">
    <property type="protein sequence ID" value="KAH7848133.1"/>
    <property type="molecule type" value="Genomic_DNA"/>
</dbReference>
<accession>A0ACB7Y4J8</accession>
<evidence type="ECO:0000313" key="2">
    <source>
        <dbReference type="Proteomes" id="UP000828048"/>
    </source>
</evidence>
<protein>
    <submittedName>
        <fullName evidence="1">Uncharacterized protein</fullName>
    </submittedName>
</protein>
<comment type="caution">
    <text evidence="1">The sequence shown here is derived from an EMBL/GenBank/DDBJ whole genome shotgun (WGS) entry which is preliminary data.</text>
</comment>
<dbReference type="Proteomes" id="UP000828048">
    <property type="component" value="Chromosome 5"/>
</dbReference>